<accession>A0A7W9PFL8</accession>
<sequence>MSFAHQDRPVPVAESERRKPLDYSNFGVVRGLIRTRLYSTESVGVDVVRRVVAPGLVQRVVIDRGDAVLAVTYDLLRHWSIDEFQLFLLAERNVRAEGGVLLHRADFDLPLAAGLPPLTLLAGPEYLTAHARWLGDYPVTGPGGALLIMPSKQIMYAYPITGPEASTAVTVLAQLAIVSYADEAWPINPWVYWWRNGNLDLAATTRHDDEHLEVRPTGRFQRFVASLDGPPTRA</sequence>
<protein>
    <submittedName>
        <fullName evidence="1">Uncharacterized protein</fullName>
    </submittedName>
</protein>
<dbReference type="AlphaFoldDB" id="A0A7W9PFL8"/>
<evidence type="ECO:0000313" key="2">
    <source>
        <dbReference type="Proteomes" id="UP000540412"/>
    </source>
</evidence>
<dbReference type="Proteomes" id="UP000540412">
    <property type="component" value="Unassembled WGS sequence"/>
</dbReference>
<keyword evidence="2" id="KW-1185">Reference proteome</keyword>
<name>A0A7W9PFL8_9NOCA</name>
<reference evidence="1 2" key="1">
    <citation type="submission" date="2020-08" db="EMBL/GenBank/DDBJ databases">
        <title>Sequencing the genomes of 1000 actinobacteria strains.</title>
        <authorList>
            <person name="Klenk H.-P."/>
        </authorList>
    </citation>
    <scope>NUCLEOTIDE SEQUENCE [LARGE SCALE GENOMIC DNA]</scope>
    <source>
        <strain evidence="1 2">DSM 43582</strain>
    </source>
</reference>
<comment type="caution">
    <text evidence="1">The sequence shown here is derived from an EMBL/GenBank/DDBJ whole genome shotgun (WGS) entry which is preliminary data.</text>
</comment>
<evidence type="ECO:0000313" key="1">
    <source>
        <dbReference type="EMBL" id="MBB5915111.1"/>
    </source>
</evidence>
<dbReference type="EMBL" id="JACHIT010000001">
    <property type="protein sequence ID" value="MBB5915111.1"/>
    <property type="molecule type" value="Genomic_DNA"/>
</dbReference>
<organism evidence="1 2">
    <name type="scientific">Nocardia transvalensis</name>
    <dbReference type="NCBI Taxonomy" id="37333"/>
    <lineage>
        <taxon>Bacteria</taxon>
        <taxon>Bacillati</taxon>
        <taxon>Actinomycetota</taxon>
        <taxon>Actinomycetes</taxon>
        <taxon>Mycobacteriales</taxon>
        <taxon>Nocardiaceae</taxon>
        <taxon>Nocardia</taxon>
    </lineage>
</organism>
<dbReference type="RefSeq" id="WP_040746739.1">
    <property type="nucleotide sequence ID" value="NZ_JACHIT010000001.1"/>
</dbReference>
<gene>
    <name evidence="1" type="ORF">BJY24_003978</name>
</gene>
<proteinExistence type="predicted"/>